<evidence type="ECO:0000256" key="1">
    <source>
        <dbReference type="SAM" id="Phobius"/>
    </source>
</evidence>
<sequence length="65" mass="6574">MKSLSLALVFVAIYVMAVFGGVGGAFTVEDMNEIAPSPAMQNAGVTLGAPAAVVAAMVSVALWFI</sequence>
<feature type="chain" id="PRO_5044023997" evidence="2">
    <location>
        <begin position="21"/>
        <end position="65"/>
    </location>
</feature>
<keyword evidence="1" id="KW-0472">Membrane</keyword>
<dbReference type="Proteomes" id="UP001179952">
    <property type="component" value="Unassembled WGS sequence"/>
</dbReference>
<comment type="caution">
    <text evidence="3">The sequence shown here is derived from an EMBL/GenBank/DDBJ whole genome shotgun (WGS) entry which is preliminary data.</text>
</comment>
<keyword evidence="2" id="KW-0732">Signal</keyword>
<keyword evidence="4" id="KW-1185">Reference proteome</keyword>
<name>A0AAV9BZE5_ACOGR</name>
<evidence type="ECO:0000313" key="4">
    <source>
        <dbReference type="Proteomes" id="UP001179952"/>
    </source>
</evidence>
<organism evidence="3 4">
    <name type="scientific">Acorus gramineus</name>
    <name type="common">Dwarf sweet flag</name>
    <dbReference type="NCBI Taxonomy" id="55184"/>
    <lineage>
        <taxon>Eukaryota</taxon>
        <taxon>Viridiplantae</taxon>
        <taxon>Streptophyta</taxon>
        <taxon>Embryophyta</taxon>
        <taxon>Tracheophyta</taxon>
        <taxon>Spermatophyta</taxon>
        <taxon>Magnoliopsida</taxon>
        <taxon>Liliopsida</taxon>
        <taxon>Acoraceae</taxon>
        <taxon>Acorus</taxon>
    </lineage>
</organism>
<accession>A0AAV9BZE5</accession>
<protein>
    <submittedName>
        <fullName evidence="3">Uncharacterized protein</fullName>
    </submittedName>
</protein>
<gene>
    <name evidence="3" type="ORF">QJS04_geneDACA003150</name>
</gene>
<proteinExistence type="predicted"/>
<feature type="signal peptide" evidence="2">
    <location>
        <begin position="1"/>
        <end position="20"/>
    </location>
</feature>
<reference evidence="3" key="1">
    <citation type="journal article" date="2023" name="Nat. Commun.">
        <title>Diploid and tetraploid genomes of Acorus and the evolution of monocots.</title>
        <authorList>
            <person name="Ma L."/>
            <person name="Liu K.W."/>
            <person name="Li Z."/>
            <person name="Hsiao Y.Y."/>
            <person name="Qi Y."/>
            <person name="Fu T."/>
            <person name="Tang G.D."/>
            <person name="Zhang D."/>
            <person name="Sun W.H."/>
            <person name="Liu D.K."/>
            <person name="Li Y."/>
            <person name="Chen G.Z."/>
            <person name="Liu X.D."/>
            <person name="Liao X.Y."/>
            <person name="Jiang Y.T."/>
            <person name="Yu X."/>
            <person name="Hao Y."/>
            <person name="Huang J."/>
            <person name="Zhao X.W."/>
            <person name="Ke S."/>
            <person name="Chen Y.Y."/>
            <person name="Wu W.L."/>
            <person name="Hsu J.L."/>
            <person name="Lin Y.F."/>
            <person name="Huang M.D."/>
            <person name="Li C.Y."/>
            <person name="Huang L."/>
            <person name="Wang Z.W."/>
            <person name="Zhao X."/>
            <person name="Zhong W.Y."/>
            <person name="Peng D.H."/>
            <person name="Ahmad S."/>
            <person name="Lan S."/>
            <person name="Zhang J.S."/>
            <person name="Tsai W.C."/>
            <person name="Van de Peer Y."/>
            <person name="Liu Z.J."/>
        </authorList>
    </citation>
    <scope>NUCLEOTIDE SEQUENCE</scope>
    <source>
        <strain evidence="3">SCP</strain>
    </source>
</reference>
<feature type="transmembrane region" description="Helical" evidence="1">
    <location>
        <begin position="43"/>
        <end position="64"/>
    </location>
</feature>
<reference evidence="3" key="2">
    <citation type="submission" date="2023-06" db="EMBL/GenBank/DDBJ databases">
        <authorList>
            <person name="Ma L."/>
            <person name="Liu K.-W."/>
            <person name="Li Z."/>
            <person name="Hsiao Y.-Y."/>
            <person name="Qi Y."/>
            <person name="Fu T."/>
            <person name="Tang G."/>
            <person name="Zhang D."/>
            <person name="Sun W.-H."/>
            <person name="Liu D.-K."/>
            <person name="Li Y."/>
            <person name="Chen G.-Z."/>
            <person name="Liu X.-D."/>
            <person name="Liao X.-Y."/>
            <person name="Jiang Y.-T."/>
            <person name="Yu X."/>
            <person name="Hao Y."/>
            <person name="Huang J."/>
            <person name="Zhao X.-W."/>
            <person name="Ke S."/>
            <person name="Chen Y.-Y."/>
            <person name="Wu W.-L."/>
            <person name="Hsu J.-L."/>
            <person name="Lin Y.-F."/>
            <person name="Huang M.-D."/>
            <person name="Li C.-Y."/>
            <person name="Huang L."/>
            <person name="Wang Z.-W."/>
            <person name="Zhao X."/>
            <person name="Zhong W.-Y."/>
            <person name="Peng D.-H."/>
            <person name="Ahmad S."/>
            <person name="Lan S."/>
            <person name="Zhang J.-S."/>
            <person name="Tsai W.-C."/>
            <person name="Van De Peer Y."/>
            <person name="Liu Z.-J."/>
        </authorList>
    </citation>
    <scope>NUCLEOTIDE SEQUENCE</scope>
    <source>
        <strain evidence="3">SCP</strain>
        <tissue evidence="3">Leaves</tissue>
    </source>
</reference>
<keyword evidence="1" id="KW-0812">Transmembrane</keyword>
<evidence type="ECO:0000313" key="3">
    <source>
        <dbReference type="EMBL" id="KAK1281389.1"/>
    </source>
</evidence>
<dbReference type="AlphaFoldDB" id="A0AAV9BZE5"/>
<evidence type="ECO:0000256" key="2">
    <source>
        <dbReference type="SAM" id="SignalP"/>
    </source>
</evidence>
<keyword evidence="1" id="KW-1133">Transmembrane helix</keyword>
<dbReference type="EMBL" id="JAUJYN010000001">
    <property type="protein sequence ID" value="KAK1281389.1"/>
    <property type="molecule type" value="Genomic_DNA"/>
</dbReference>